<keyword evidence="2" id="KW-1185">Reference proteome</keyword>
<gene>
    <name evidence="1" type="ORF">SAMN05421544_1083</name>
</gene>
<dbReference type="EMBL" id="FNAS01000008">
    <property type="protein sequence ID" value="SDE37126.1"/>
    <property type="molecule type" value="Genomic_DNA"/>
</dbReference>
<organism evidence="1 2">
    <name type="scientific">Riemerella columbipharyngis</name>
    <dbReference type="NCBI Taxonomy" id="1071918"/>
    <lineage>
        <taxon>Bacteria</taxon>
        <taxon>Pseudomonadati</taxon>
        <taxon>Bacteroidota</taxon>
        <taxon>Flavobacteriia</taxon>
        <taxon>Flavobacteriales</taxon>
        <taxon>Weeksellaceae</taxon>
        <taxon>Riemerella</taxon>
    </lineage>
</organism>
<evidence type="ECO:0000313" key="2">
    <source>
        <dbReference type="Proteomes" id="UP000198517"/>
    </source>
</evidence>
<protein>
    <submittedName>
        <fullName evidence="1">Uncharacterized protein</fullName>
    </submittedName>
</protein>
<dbReference type="Proteomes" id="UP000198517">
    <property type="component" value="Unassembled WGS sequence"/>
</dbReference>
<reference evidence="1 2" key="1">
    <citation type="submission" date="2016-10" db="EMBL/GenBank/DDBJ databases">
        <authorList>
            <person name="de Groot N.N."/>
        </authorList>
    </citation>
    <scope>NUCLEOTIDE SEQUENCE [LARGE SCALE GENOMIC DNA]</scope>
    <source>
        <strain evidence="1 2">DSM 24015</strain>
    </source>
</reference>
<accession>A0A1G7CEK2</accession>
<proteinExistence type="predicted"/>
<dbReference type="AlphaFoldDB" id="A0A1G7CEK2"/>
<name>A0A1G7CEK2_9FLAO</name>
<dbReference type="STRING" id="1071918.SAMN05421544_1083"/>
<evidence type="ECO:0000313" key="1">
    <source>
        <dbReference type="EMBL" id="SDE37126.1"/>
    </source>
</evidence>
<sequence length="32" mass="3985">MVIRFKMIYEGYFVSAYMSKSIDFYMCLYQKK</sequence>